<proteinExistence type="predicted"/>
<feature type="region of interest" description="Disordered" evidence="1">
    <location>
        <begin position="257"/>
        <end position="277"/>
    </location>
</feature>
<protein>
    <submittedName>
        <fullName evidence="2">Uncharacterized protein</fullName>
    </submittedName>
</protein>
<comment type="caution">
    <text evidence="2">The sequence shown here is derived from an EMBL/GenBank/DDBJ whole genome shotgun (WGS) entry which is preliminary data.</text>
</comment>
<dbReference type="RefSeq" id="WP_185191448.1">
    <property type="nucleotide sequence ID" value="NZ_JACKXD010000001.1"/>
</dbReference>
<accession>A0A7J9SDT6</accession>
<evidence type="ECO:0000256" key="1">
    <source>
        <dbReference type="SAM" id="MobiDB-lite"/>
    </source>
</evidence>
<name>A0A7J9SDT6_9EURY</name>
<keyword evidence="3" id="KW-1185">Reference proteome</keyword>
<sequence>MPPTDPATDDVADATHYRRPAEAQLPRTIRTLRTQLLAGFHSRDAVLQWLQELAVRTLGEVPTRQYVRFAAEFRPDSEHTEGVLLAAFLDSETRTRDLEPSVADCVRRQWAAEVIAPVQADSFRSLRKDAGEYVGETERDGDGDAGHDPAKQSIAMRPALEELHAFQEVALHRPLNGGLDDRREILDWGDDLVVATRGEPLGDGTPPGAFIRDLHNDPCGDLLLCDDRPHWRRCRQWYLCRNVLPAFNRGVRDLARRTAEEPTTSDGDALGETPEWG</sequence>
<dbReference type="AlphaFoldDB" id="A0A7J9SDT6"/>
<gene>
    <name evidence="2" type="ORF">H5V44_01925</name>
</gene>
<organism evidence="2 3">
    <name type="scientific">Halobellus ruber</name>
    <dbReference type="NCBI Taxonomy" id="2761102"/>
    <lineage>
        <taxon>Archaea</taxon>
        <taxon>Methanobacteriati</taxon>
        <taxon>Methanobacteriota</taxon>
        <taxon>Stenosarchaea group</taxon>
        <taxon>Halobacteria</taxon>
        <taxon>Halobacteriales</taxon>
        <taxon>Haloferacaceae</taxon>
        <taxon>Halobellus</taxon>
    </lineage>
</organism>
<evidence type="ECO:0000313" key="2">
    <source>
        <dbReference type="EMBL" id="MBB6645070.1"/>
    </source>
</evidence>
<reference evidence="2 3" key="1">
    <citation type="submission" date="2020-08" db="EMBL/GenBank/DDBJ databases">
        <authorList>
            <person name="Seo M.-J."/>
        </authorList>
    </citation>
    <scope>NUCLEOTIDE SEQUENCE [LARGE SCALE GENOMIC DNA]</scope>
    <source>
        <strain evidence="2 3">MBLA0160</strain>
    </source>
</reference>
<evidence type="ECO:0000313" key="3">
    <source>
        <dbReference type="Proteomes" id="UP000546257"/>
    </source>
</evidence>
<dbReference type="Proteomes" id="UP000546257">
    <property type="component" value="Unassembled WGS sequence"/>
</dbReference>
<dbReference type="EMBL" id="JACKXD010000001">
    <property type="protein sequence ID" value="MBB6645070.1"/>
    <property type="molecule type" value="Genomic_DNA"/>
</dbReference>